<dbReference type="GO" id="GO:0003700">
    <property type="term" value="F:DNA-binding transcription factor activity"/>
    <property type="evidence" value="ECO:0007669"/>
    <property type="project" value="InterPro"/>
</dbReference>
<sequence length="317" mass="34535">MPNTRHTPKAPHHRDTPDGPHHPDTQDAPHQRDTQDAPQLHDTQDAPPGRRAPDAPHSQRTPDVPDVRHKPVAPTRAQPLAAGERIDAHRHDDHQIVYAGSGVLAVTTDAGTWFAPGTRAIWVPAGTVHAHRAHGRLDLHLVGLPADDNPLGLDAPTVLAVSPLLRELILAYTRTPDDTSAERGRLLAVLRDQLRASPQQPLRLPAPADPRLAAVCALVHDHPADPRTLAELGAATGVGERTLSRLFRAELGMTFPQWRTQSRLYHALRMLADEVPVTAVAHRCGWSSASAFIDVFRRAFGYTPGTHQGRVSPRPSC</sequence>
<proteinExistence type="predicted"/>
<keyword evidence="3" id="KW-0238">DNA-binding</keyword>
<evidence type="ECO:0000256" key="1">
    <source>
        <dbReference type="ARBA" id="ARBA00022491"/>
    </source>
</evidence>
<dbReference type="GO" id="GO:0043565">
    <property type="term" value="F:sequence-specific DNA binding"/>
    <property type="evidence" value="ECO:0007669"/>
    <property type="project" value="InterPro"/>
</dbReference>
<dbReference type="InterPro" id="IPR014710">
    <property type="entry name" value="RmlC-like_jellyroll"/>
</dbReference>
<evidence type="ECO:0000256" key="7">
    <source>
        <dbReference type="SAM" id="MobiDB-lite"/>
    </source>
</evidence>
<accession>A0A917Y7I4</accession>
<keyword evidence="1" id="KW-0678">Repressor</keyword>
<dbReference type="Gene3D" id="2.60.120.10">
    <property type="entry name" value="Jelly Rolls"/>
    <property type="match status" value="1"/>
</dbReference>
<comment type="caution">
    <text evidence="9">The sequence shown here is derived from an EMBL/GenBank/DDBJ whole genome shotgun (WGS) entry which is preliminary data.</text>
</comment>
<evidence type="ECO:0000259" key="8">
    <source>
        <dbReference type="PROSITE" id="PS01124"/>
    </source>
</evidence>
<feature type="compositionally biased region" description="Basic residues" evidence="7">
    <location>
        <begin position="1"/>
        <end position="12"/>
    </location>
</feature>
<dbReference type="InterPro" id="IPR018060">
    <property type="entry name" value="HTH_AraC"/>
</dbReference>
<feature type="region of interest" description="Disordered" evidence="7">
    <location>
        <begin position="1"/>
        <end position="78"/>
    </location>
</feature>
<dbReference type="InterPro" id="IPR011051">
    <property type="entry name" value="RmlC_Cupin_sf"/>
</dbReference>
<evidence type="ECO:0000256" key="2">
    <source>
        <dbReference type="ARBA" id="ARBA00023015"/>
    </source>
</evidence>
<dbReference type="InterPro" id="IPR009057">
    <property type="entry name" value="Homeodomain-like_sf"/>
</dbReference>
<keyword evidence="10" id="KW-1185">Reference proteome</keyword>
<dbReference type="SUPFAM" id="SSF51182">
    <property type="entry name" value="RmlC-like cupins"/>
    <property type="match status" value="1"/>
</dbReference>
<dbReference type="EMBL" id="BMMM01000010">
    <property type="protein sequence ID" value="GGN75318.1"/>
    <property type="molecule type" value="Genomic_DNA"/>
</dbReference>
<evidence type="ECO:0000256" key="5">
    <source>
        <dbReference type="ARBA" id="ARBA00074140"/>
    </source>
</evidence>
<dbReference type="PANTHER" id="PTHR11019:SF199">
    <property type="entry name" value="HTH-TYPE TRANSCRIPTIONAL REGULATOR NIMR"/>
    <property type="match status" value="1"/>
</dbReference>
<evidence type="ECO:0000256" key="3">
    <source>
        <dbReference type="ARBA" id="ARBA00023125"/>
    </source>
</evidence>
<dbReference type="RefSeq" id="WP_229703409.1">
    <property type="nucleotide sequence ID" value="NZ_BMMM01000010.1"/>
</dbReference>
<feature type="compositionally biased region" description="Basic and acidic residues" evidence="7">
    <location>
        <begin position="13"/>
        <end position="35"/>
    </location>
</feature>
<protein>
    <recommendedName>
        <fullName evidence="5">HTH-type transcriptional regulator RipA</fullName>
    </recommendedName>
    <alternativeName>
        <fullName evidence="6">Repressor of iron proteins A</fullName>
    </alternativeName>
</protein>
<keyword evidence="2" id="KW-0805">Transcription regulation</keyword>
<reference evidence="9 10" key="1">
    <citation type="journal article" date="2014" name="Int. J. Syst. Evol. Microbiol.">
        <title>Complete genome sequence of Corynebacterium casei LMG S-19264T (=DSM 44701T), isolated from a smear-ripened cheese.</title>
        <authorList>
            <consortium name="US DOE Joint Genome Institute (JGI-PGF)"/>
            <person name="Walter F."/>
            <person name="Albersmeier A."/>
            <person name="Kalinowski J."/>
            <person name="Ruckert C."/>
        </authorList>
    </citation>
    <scope>NUCLEOTIDE SEQUENCE [LARGE SCALE GENOMIC DNA]</scope>
    <source>
        <strain evidence="9 10">CGMCC 4.7111</strain>
    </source>
</reference>
<dbReference type="FunFam" id="1.10.10.60:FF:000132">
    <property type="entry name" value="AraC family transcriptional regulator"/>
    <property type="match status" value="1"/>
</dbReference>
<dbReference type="SMART" id="SM00342">
    <property type="entry name" value="HTH_ARAC"/>
    <property type="match status" value="1"/>
</dbReference>
<dbReference type="Pfam" id="PF12833">
    <property type="entry name" value="HTH_18"/>
    <property type="match status" value="1"/>
</dbReference>
<dbReference type="Gene3D" id="1.10.10.60">
    <property type="entry name" value="Homeodomain-like"/>
    <property type="match status" value="1"/>
</dbReference>
<dbReference type="PROSITE" id="PS01124">
    <property type="entry name" value="HTH_ARAC_FAMILY_2"/>
    <property type="match status" value="1"/>
</dbReference>
<name>A0A917Y7I4_9ACTN</name>
<dbReference type="InterPro" id="IPR003313">
    <property type="entry name" value="AraC-bd"/>
</dbReference>
<evidence type="ECO:0000256" key="4">
    <source>
        <dbReference type="ARBA" id="ARBA00023163"/>
    </source>
</evidence>
<gene>
    <name evidence="9" type="ORF">GCM10011579_055250</name>
</gene>
<dbReference type="AlphaFoldDB" id="A0A917Y7I4"/>
<keyword evidence="4" id="KW-0804">Transcription</keyword>
<dbReference type="PANTHER" id="PTHR11019">
    <property type="entry name" value="HTH-TYPE TRANSCRIPTIONAL REGULATOR NIMR"/>
    <property type="match status" value="1"/>
</dbReference>
<dbReference type="Proteomes" id="UP000600365">
    <property type="component" value="Unassembled WGS sequence"/>
</dbReference>
<evidence type="ECO:0000313" key="10">
    <source>
        <dbReference type="Proteomes" id="UP000600365"/>
    </source>
</evidence>
<evidence type="ECO:0000256" key="6">
    <source>
        <dbReference type="ARBA" id="ARBA00079449"/>
    </source>
</evidence>
<dbReference type="Pfam" id="PF02311">
    <property type="entry name" value="AraC_binding"/>
    <property type="match status" value="1"/>
</dbReference>
<organism evidence="9 10">
    <name type="scientific">Streptomyces albiflavescens</name>
    <dbReference type="NCBI Taxonomy" id="1623582"/>
    <lineage>
        <taxon>Bacteria</taxon>
        <taxon>Bacillati</taxon>
        <taxon>Actinomycetota</taxon>
        <taxon>Actinomycetes</taxon>
        <taxon>Kitasatosporales</taxon>
        <taxon>Streptomycetaceae</taxon>
        <taxon>Streptomyces</taxon>
    </lineage>
</organism>
<dbReference type="SUPFAM" id="SSF46689">
    <property type="entry name" value="Homeodomain-like"/>
    <property type="match status" value="1"/>
</dbReference>
<feature type="domain" description="HTH araC/xylS-type" evidence="8">
    <location>
        <begin position="213"/>
        <end position="310"/>
    </location>
</feature>
<evidence type="ECO:0000313" key="9">
    <source>
        <dbReference type="EMBL" id="GGN75318.1"/>
    </source>
</evidence>
<dbReference type="CDD" id="cd06124">
    <property type="entry name" value="cupin_NimR-like_N"/>
    <property type="match status" value="1"/>
</dbReference>